<dbReference type="NCBIfam" id="TIGR03773">
    <property type="entry name" value="anch_rpt_wall"/>
    <property type="match status" value="1"/>
</dbReference>
<feature type="signal peptide" evidence="2">
    <location>
        <begin position="1"/>
        <end position="27"/>
    </location>
</feature>
<keyword evidence="1" id="KW-1133">Transmembrane helix</keyword>
<dbReference type="EMBL" id="RSEC01000059">
    <property type="protein sequence ID" value="RSD12084.1"/>
    <property type="molecule type" value="Genomic_DNA"/>
</dbReference>
<dbReference type="PROSITE" id="PS51318">
    <property type="entry name" value="TAT"/>
    <property type="match status" value="1"/>
</dbReference>
<evidence type="ECO:0000313" key="3">
    <source>
        <dbReference type="EMBL" id="RSD12084.1"/>
    </source>
</evidence>
<dbReference type="Proteomes" id="UP000267081">
    <property type="component" value="Unassembled WGS sequence"/>
</dbReference>
<dbReference type="InterPro" id="IPR022395">
    <property type="entry name" value="CHP03773_ABC_transptr-like"/>
</dbReference>
<dbReference type="InterPro" id="IPR022435">
    <property type="entry name" value="Surface-anchored_actinobac"/>
</dbReference>
<dbReference type="NCBIfam" id="NF038134">
    <property type="entry name" value="choice_anch_M"/>
    <property type="match status" value="1"/>
</dbReference>
<dbReference type="InterPro" id="IPR006311">
    <property type="entry name" value="TAT_signal"/>
</dbReference>
<organism evidence="3 4">
    <name type="scientific">Amycolatopsis eburnea</name>
    <dbReference type="NCBI Taxonomy" id="2267691"/>
    <lineage>
        <taxon>Bacteria</taxon>
        <taxon>Bacillati</taxon>
        <taxon>Actinomycetota</taxon>
        <taxon>Actinomycetes</taxon>
        <taxon>Pseudonocardiales</taxon>
        <taxon>Pseudonocardiaceae</taxon>
        <taxon>Amycolatopsis</taxon>
    </lineage>
</organism>
<keyword evidence="1" id="KW-0472">Membrane</keyword>
<evidence type="ECO:0000313" key="4">
    <source>
        <dbReference type="Proteomes" id="UP000267081"/>
    </source>
</evidence>
<name>A0A3R9F2G9_9PSEU</name>
<proteinExistence type="predicted"/>
<evidence type="ECO:0008006" key="5">
    <source>
        <dbReference type="Google" id="ProtNLM"/>
    </source>
</evidence>
<gene>
    <name evidence="3" type="ORF">EIY87_33780</name>
</gene>
<keyword evidence="4" id="KW-1185">Reference proteome</keyword>
<accession>A0A3R9F2G9</accession>
<evidence type="ECO:0000256" key="2">
    <source>
        <dbReference type="SAM" id="SignalP"/>
    </source>
</evidence>
<dbReference type="NCBIfam" id="TIGR03769">
    <property type="entry name" value="P_ac_wall_RPT"/>
    <property type="match status" value="1"/>
</dbReference>
<protein>
    <recommendedName>
        <fullName evidence="5">ABC transporter-associated repeat protein</fullName>
    </recommendedName>
</protein>
<keyword evidence="1" id="KW-0812">Transmembrane</keyword>
<dbReference type="AlphaFoldDB" id="A0A3R9F2G9"/>
<comment type="caution">
    <text evidence="3">The sequence shown here is derived from an EMBL/GenBank/DDBJ whole genome shotgun (WGS) entry which is preliminary data.</text>
</comment>
<sequence length="278" mass="29690">MPRRWRVILRLAALTLAAALAPSPVAAATPAQPTVIADGHVDMGPRMVDGAWKIQVRDDTTQPATWRPLPDVVLHAVSAAKREVPTGAEYAFLGAPGAPVWLLPQVQRPGVLWPGWNTQDPSIAGMVDREVTWRLHTVAGPGRFALFLNGNFGKPQEVFDSTRPFPQETGIEKASHVHGNWAFSAAGAYTLDIEMLTAAPDGKTLSDREQLRIYVGDGQPAAAFAAATSRTPTSAPATVSQEDSATSGGWWYALGAVIILAALVFAVLARTRRGRSDS</sequence>
<keyword evidence="2" id="KW-0732">Signal</keyword>
<feature type="chain" id="PRO_5018713494" description="ABC transporter-associated repeat protein" evidence="2">
    <location>
        <begin position="28"/>
        <end position="278"/>
    </location>
</feature>
<reference evidence="3 4" key="1">
    <citation type="submission" date="2018-12" db="EMBL/GenBank/DDBJ databases">
        <title>Amycolatopsis eburnea sp. nov. actinomycete associate with arbuscular mycorrhiza fungal spore.</title>
        <authorList>
            <person name="Lumyong S."/>
            <person name="Chaiya L."/>
        </authorList>
    </citation>
    <scope>NUCLEOTIDE SEQUENCE [LARGE SCALE GENOMIC DNA]</scope>
    <source>
        <strain evidence="3 4">GLM-1</strain>
    </source>
</reference>
<dbReference type="OrthoDB" id="4424311at2"/>
<feature type="transmembrane region" description="Helical" evidence="1">
    <location>
        <begin position="250"/>
        <end position="269"/>
    </location>
</feature>
<evidence type="ECO:0000256" key="1">
    <source>
        <dbReference type="SAM" id="Phobius"/>
    </source>
</evidence>